<dbReference type="Proteomes" id="UP000799776">
    <property type="component" value="Unassembled WGS sequence"/>
</dbReference>
<proteinExistence type="predicted"/>
<accession>A0A6A5YDF0</accession>
<reference evidence="1" key="1">
    <citation type="journal article" date="2020" name="Stud. Mycol.">
        <title>101 Dothideomycetes genomes: a test case for predicting lifestyles and emergence of pathogens.</title>
        <authorList>
            <person name="Haridas S."/>
            <person name="Albert R."/>
            <person name="Binder M."/>
            <person name="Bloem J."/>
            <person name="Labutti K."/>
            <person name="Salamov A."/>
            <person name="Andreopoulos B."/>
            <person name="Baker S."/>
            <person name="Barry K."/>
            <person name="Bills G."/>
            <person name="Bluhm B."/>
            <person name="Cannon C."/>
            <person name="Castanera R."/>
            <person name="Culley D."/>
            <person name="Daum C."/>
            <person name="Ezra D."/>
            <person name="Gonzalez J."/>
            <person name="Henrissat B."/>
            <person name="Kuo A."/>
            <person name="Liang C."/>
            <person name="Lipzen A."/>
            <person name="Lutzoni F."/>
            <person name="Magnuson J."/>
            <person name="Mondo S."/>
            <person name="Nolan M."/>
            <person name="Ohm R."/>
            <person name="Pangilinan J."/>
            <person name="Park H.-J."/>
            <person name="Ramirez L."/>
            <person name="Alfaro M."/>
            <person name="Sun H."/>
            <person name="Tritt A."/>
            <person name="Yoshinaga Y."/>
            <person name="Zwiers L.-H."/>
            <person name="Turgeon B."/>
            <person name="Goodwin S."/>
            <person name="Spatafora J."/>
            <person name="Crous P."/>
            <person name="Grigoriev I."/>
        </authorList>
    </citation>
    <scope>NUCLEOTIDE SEQUENCE</scope>
    <source>
        <strain evidence="1">CBS 121410</strain>
    </source>
</reference>
<name>A0A6A5YDF0_9PEZI</name>
<evidence type="ECO:0000313" key="2">
    <source>
        <dbReference type="Proteomes" id="UP000799776"/>
    </source>
</evidence>
<protein>
    <submittedName>
        <fullName evidence="1">Uncharacterized protein</fullName>
    </submittedName>
</protein>
<evidence type="ECO:0000313" key="1">
    <source>
        <dbReference type="EMBL" id="KAF2088861.1"/>
    </source>
</evidence>
<keyword evidence="2" id="KW-1185">Reference proteome</keyword>
<dbReference type="EMBL" id="ML978715">
    <property type="protein sequence ID" value="KAF2088861.1"/>
    <property type="molecule type" value="Genomic_DNA"/>
</dbReference>
<organism evidence="1 2">
    <name type="scientific">Saccharata proteae CBS 121410</name>
    <dbReference type="NCBI Taxonomy" id="1314787"/>
    <lineage>
        <taxon>Eukaryota</taxon>
        <taxon>Fungi</taxon>
        <taxon>Dikarya</taxon>
        <taxon>Ascomycota</taxon>
        <taxon>Pezizomycotina</taxon>
        <taxon>Dothideomycetes</taxon>
        <taxon>Dothideomycetes incertae sedis</taxon>
        <taxon>Botryosphaeriales</taxon>
        <taxon>Saccharataceae</taxon>
        <taxon>Saccharata</taxon>
    </lineage>
</organism>
<gene>
    <name evidence="1" type="ORF">K490DRAFT_64073</name>
</gene>
<dbReference type="AlphaFoldDB" id="A0A6A5YDF0"/>
<sequence length="245" mass="27363">MIFRKVTRFLLARIRRYLPFRMGSNDPDTVAMHALNRDGTKLVTQDVKVSFSFDFTIPGFPNMGGGRYSLNKVISIAGAGDESVNKVPVWLERARTDKSEEVECLRKRNGSVDWIATARIANAAHKLHIDPLANTLVSYLRSITGRSSTDLSVFDISNVVESFFDTKTTSMPPVLEHLAKVRRTLRLDALESEQLKDLNNWLAGNNKIAKALDDIDSKREADVVESTFQAAELEHHFGFPGVGGR</sequence>